<dbReference type="KEGG" id="ccah:DWG20_11250"/>
<gene>
    <name evidence="1" type="ORF">DWG20_11250</name>
</gene>
<evidence type="ECO:0000313" key="2">
    <source>
        <dbReference type="Proteomes" id="UP000254537"/>
    </source>
</evidence>
<proteinExistence type="predicted"/>
<protein>
    <submittedName>
        <fullName evidence="1">Uncharacterized protein</fullName>
    </submittedName>
</protein>
<reference evidence="1 2" key="1">
    <citation type="submission" date="2018-07" db="EMBL/GenBank/DDBJ databases">
        <title>Crenobacter cavernae sp. nov., isolated from a karst cave.</title>
        <authorList>
            <person name="Zhu H."/>
        </authorList>
    </citation>
    <scope>NUCLEOTIDE SEQUENCE [LARGE SCALE GENOMIC DNA]</scope>
    <source>
        <strain evidence="1 2">K1W11S-77</strain>
    </source>
</reference>
<name>A0A345Y7R7_9NEIS</name>
<dbReference type="RefSeq" id="WP_115433899.1">
    <property type="nucleotide sequence ID" value="NZ_CP031337.1"/>
</dbReference>
<dbReference type="Proteomes" id="UP000254537">
    <property type="component" value="Chromosome"/>
</dbReference>
<sequence length="191" mass="20996">MQIQIDYAAFVKLCRVQPPTEWAPGFHVKHDGVYVTPAPDDVLLTPTERAGLAWHPTGDLTRPALRFPCSLNELQDFLDDSGNYPVIDSFEMADFVLQTVAQAPSDDDAEDRARSASPTERDNLMKMLGGMALLIAEKRGQYRRGENPNASAIAEAVVAIIERLPSSNAYGLSAENIRKKLSEAVRLLVDA</sequence>
<organism evidence="1 2">
    <name type="scientific">Crenobacter cavernae</name>
    <dbReference type="NCBI Taxonomy" id="2290923"/>
    <lineage>
        <taxon>Bacteria</taxon>
        <taxon>Pseudomonadati</taxon>
        <taxon>Pseudomonadota</taxon>
        <taxon>Betaproteobacteria</taxon>
        <taxon>Neisseriales</taxon>
        <taxon>Neisseriaceae</taxon>
        <taxon>Crenobacter</taxon>
    </lineage>
</organism>
<dbReference type="EMBL" id="CP031337">
    <property type="protein sequence ID" value="AXK39969.1"/>
    <property type="molecule type" value="Genomic_DNA"/>
</dbReference>
<accession>A0A345Y7R7</accession>
<evidence type="ECO:0000313" key="1">
    <source>
        <dbReference type="EMBL" id="AXK39969.1"/>
    </source>
</evidence>
<dbReference type="AlphaFoldDB" id="A0A345Y7R7"/>